<sequence>MGIKLLLLSAVIMAVLYGAFSEPPDTRPLENPLSDEFIEHINSLNTTWKAGRNFRSDIPISHFRRLMGVRQNVNYRLPTRYHGFDDIQIPDEFDARKQWSNCPTLREIRDQGSCGSCWAFGAVEAMSDRMCIHSKGRIHFHFSAEDLVTCCTNCGDGCNGGIPGVAWNYWVQNGIVSGGAYDSDQGCQPYEIAPCEHHVNGTRPPCSEGGDTPKCVKKCEKDYDVDYQSDLHFGHVACTLGNDVRQIQAEIMRNGPVEADFTVYSDFLQYRSGVYKHEVGQQLGLHAIKILGWGVDKESGLPYWICANSWNYDWGDNGFFKILRGVDHIGIESFISSGLPKMV</sequence>
<dbReference type="InterPro" id="IPR000668">
    <property type="entry name" value="Peptidase_C1A_C"/>
</dbReference>
<keyword evidence="7" id="KW-1015">Disulfide bond</keyword>
<dbReference type="SUPFAM" id="SSF54001">
    <property type="entry name" value="Cysteine proteinases"/>
    <property type="match status" value="1"/>
</dbReference>
<gene>
    <name evidence="10" type="ORF">L9F63_000443</name>
</gene>
<feature type="domain" description="Peptidase C1A papain C-terminal" evidence="9">
    <location>
        <begin position="89"/>
        <end position="339"/>
    </location>
</feature>
<evidence type="ECO:0000256" key="5">
    <source>
        <dbReference type="ARBA" id="ARBA00022807"/>
    </source>
</evidence>
<dbReference type="InterPro" id="IPR025661">
    <property type="entry name" value="Pept_asp_AS"/>
</dbReference>
<dbReference type="Pfam" id="PF08127">
    <property type="entry name" value="Propeptide_C1"/>
    <property type="match status" value="1"/>
</dbReference>
<dbReference type="PROSITE" id="PS00640">
    <property type="entry name" value="THIOL_PROTEASE_ASN"/>
    <property type="match status" value="1"/>
</dbReference>
<dbReference type="CDD" id="cd02620">
    <property type="entry name" value="Peptidase_C1A_CathepsinB"/>
    <property type="match status" value="1"/>
</dbReference>
<keyword evidence="5" id="KW-0788">Thiol protease</keyword>
<evidence type="ECO:0000313" key="11">
    <source>
        <dbReference type="Proteomes" id="UP001233999"/>
    </source>
</evidence>
<dbReference type="InterPro" id="IPR025660">
    <property type="entry name" value="Pept_his_AS"/>
</dbReference>
<dbReference type="FunFam" id="3.90.70.10:FF:000031">
    <property type="entry name" value="Cathepsin B"/>
    <property type="match status" value="1"/>
</dbReference>
<evidence type="ECO:0000256" key="1">
    <source>
        <dbReference type="ARBA" id="ARBA00008455"/>
    </source>
</evidence>
<keyword evidence="3 8" id="KW-0732">Signal</keyword>
<protein>
    <recommendedName>
        <fullName evidence="9">Peptidase C1A papain C-terminal domain-containing protein</fullName>
    </recommendedName>
</protein>
<dbReference type="GO" id="GO:0004197">
    <property type="term" value="F:cysteine-type endopeptidase activity"/>
    <property type="evidence" value="ECO:0007669"/>
    <property type="project" value="InterPro"/>
</dbReference>
<keyword evidence="2" id="KW-0645">Protease</keyword>
<comment type="similarity">
    <text evidence="1">Belongs to the peptidase C1 family.</text>
</comment>
<evidence type="ECO:0000256" key="6">
    <source>
        <dbReference type="ARBA" id="ARBA00023145"/>
    </source>
</evidence>
<keyword evidence="6" id="KW-0865">Zymogen</keyword>
<dbReference type="SMART" id="SM00645">
    <property type="entry name" value="Pept_C1"/>
    <property type="match status" value="1"/>
</dbReference>
<name>A0AAD8ALN7_DIPPU</name>
<feature type="chain" id="PRO_5042238271" description="Peptidase C1A papain C-terminal domain-containing protein" evidence="8">
    <location>
        <begin position="22"/>
        <end position="343"/>
    </location>
</feature>
<dbReference type="InterPro" id="IPR000169">
    <property type="entry name" value="Pept_cys_AS"/>
</dbReference>
<dbReference type="PANTHER" id="PTHR12411">
    <property type="entry name" value="CYSTEINE PROTEASE FAMILY C1-RELATED"/>
    <property type="match status" value="1"/>
</dbReference>
<evidence type="ECO:0000259" key="9">
    <source>
        <dbReference type="SMART" id="SM00645"/>
    </source>
</evidence>
<dbReference type="PRINTS" id="PR00705">
    <property type="entry name" value="PAPAIN"/>
</dbReference>
<comment type="caution">
    <text evidence="10">The sequence shown here is derived from an EMBL/GenBank/DDBJ whole genome shotgun (WGS) entry which is preliminary data.</text>
</comment>
<dbReference type="InterPro" id="IPR038765">
    <property type="entry name" value="Papain-like_cys_pep_sf"/>
</dbReference>
<evidence type="ECO:0000256" key="4">
    <source>
        <dbReference type="ARBA" id="ARBA00022801"/>
    </source>
</evidence>
<dbReference type="InterPro" id="IPR012599">
    <property type="entry name" value="Propeptide_C1A"/>
</dbReference>
<accession>A0AAD8ALN7</accession>
<reference evidence="10" key="1">
    <citation type="journal article" date="2023" name="IScience">
        <title>Live-bearing cockroach genome reveals convergent evolutionary mechanisms linked to viviparity in insects and beyond.</title>
        <authorList>
            <person name="Fouks B."/>
            <person name="Harrison M.C."/>
            <person name="Mikhailova A.A."/>
            <person name="Marchal E."/>
            <person name="English S."/>
            <person name="Carruthers M."/>
            <person name="Jennings E.C."/>
            <person name="Chiamaka E.L."/>
            <person name="Frigard R.A."/>
            <person name="Pippel M."/>
            <person name="Attardo G.M."/>
            <person name="Benoit J.B."/>
            <person name="Bornberg-Bauer E."/>
            <person name="Tobe S.S."/>
        </authorList>
    </citation>
    <scope>NUCLEOTIDE SEQUENCE</scope>
    <source>
        <strain evidence="10">Stay&amp;Tobe</strain>
    </source>
</reference>
<dbReference type="GO" id="GO:0006508">
    <property type="term" value="P:proteolysis"/>
    <property type="evidence" value="ECO:0007669"/>
    <property type="project" value="UniProtKB-KW"/>
</dbReference>
<organism evidence="10 11">
    <name type="scientific">Diploptera punctata</name>
    <name type="common">Pacific beetle cockroach</name>
    <dbReference type="NCBI Taxonomy" id="6984"/>
    <lineage>
        <taxon>Eukaryota</taxon>
        <taxon>Metazoa</taxon>
        <taxon>Ecdysozoa</taxon>
        <taxon>Arthropoda</taxon>
        <taxon>Hexapoda</taxon>
        <taxon>Insecta</taxon>
        <taxon>Pterygota</taxon>
        <taxon>Neoptera</taxon>
        <taxon>Polyneoptera</taxon>
        <taxon>Dictyoptera</taxon>
        <taxon>Blattodea</taxon>
        <taxon>Blaberoidea</taxon>
        <taxon>Blaberidae</taxon>
        <taxon>Diplopterinae</taxon>
        <taxon>Diploptera</taxon>
    </lineage>
</organism>
<dbReference type="PROSITE" id="PS00639">
    <property type="entry name" value="THIOL_PROTEASE_HIS"/>
    <property type="match status" value="1"/>
</dbReference>
<dbReference type="EMBL" id="JASPKZ010000018">
    <property type="protein sequence ID" value="KAJ9601419.1"/>
    <property type="molecule type" value="Genomic_DNA"/>
</dbReference>
<evidence type="ECO:0000256" key="7">
    <source>
        <dbReference type="ARBA" id="ARBA00023157"/>
    </source>
</evidence>
<reference evidence="10" key="2">
    <citation type="submission" date="2023-05" db="EMBL/GenBank/DDBJ databases">
        <authorList>
            <person name="Fouks B."/>
        </authorList>
    </citation>
    <scope>NUCLEOTIDE SEQUENCE</scope>
    <source>
        <strain evidence="10">Stay&amp;Tobe</strain>
        <tissue evidence="10">Testes</tissue>
    </source>
</reference>
<feature type="signal peptide" evidence="8">
    <location>
        <begin position="1"/>
        <end position="21"/>
    </location>
</feature>
<dbReference type="AlphaFoldDB" id="A0AAD8ALN7"/>
<evidence type="ECO:0000256" key="2">
    <source>
        <dbReference type="ARBA" id="ARBA00022670"/>
    </source>
</evidence>
<dbReference type="Gene3D" id="3.90.70.10">
    <property type="entry name" value="Cysteine proteinases"/>
    <property type="match status" value="1"/>
</dbReference>
<dbReference type="PROSITE" id="PS00139">
    <property type="entry name" value="THIOL_PROTEASE_CYS"/>
    <property type="match status" value="1"/>
</dbReference>
<keyword evidence="4" id="KW-0378">Hydrolase</keyword>
<dbReference type="InterPro" id="IPR013128">
    <property type="entry name" value="Peptidase_C1A"/>
</dbReference>
<dbReference type="Pfam" id="PF00112">
    <property type="entry name" value="Peptidase_C1"/>
    <property type="match status" value="1"/>
</dbReference>
<evidence type="ECO:0000256" key="8">
    <source>
        <dbReference type="SAM" id="SignalP"/>
    </source>
</evidence>
<proteinExistence type="inferred from homology"/>
<evidence type="ECO:0000313" key="10">
    <source>
        <dbReference type="EMBL" id="KAJ9601419.1"/>
    </source>
</evidence>
<keyword evidence="11" id="KW-1185">Reference proteome</keyword>
<evidence type="ECO:0000256" key="3">
    <source>
        <dbReference type="ARBA" id="ARBA00022729"/>
    </source>
</evidence>
<dbReference type="Proteomes" id="UP001233999">
    <property type="component" value="Unassembled WGS sequence"/>
</dbReference>